<dbReference type="GO" id="GO:0003995">
    <property type="term" value="F:acyl-CoA dehydrogenase activity"/>
    <property type="evidence" value="ECO:0007669"/>
    <property type="project" value="InterPro"/>
</dbReference>
<evidence type="ECO:0000256" key="4">
    <source>
        <dbReference type="ARBA" id="ARBA00022827"/>
    </source>
</evidence>
<dbReference type="Gene3D" id="2.40.110.10">
    <property type="entry name" value="Butyryl-CoA Dehydrogenase, subunit A, domain 2"/>
    <property type="match status" value="1"/>
</dbReference>
<dbReference type="AlphaFoldDB" id="A0AB39RQG3"/>
<keyword evidence="4 6" id="KW-0274">FAD</keyword>
<dbReference type="PROSITE" id="PS00072">
    <property type="entry name" value="ACYL_COA_DH_1"/>
    <property type="match status" value="1"/>
</dbReference>
<dbReference type="RefSeq" id="WP_369249773.1">
    <property type="nucleotide sequence ID" value="NZ_CP163443.1"/>
</dbReference>
<dbReference type="GO" id="GO:0050660">
    <property type="term" value="F:flavin adenine dinucleotide binding"/>
    <property type="evidence" value="ECO:0007669"/>
    <property type="project" value="InterPro"/>
</dbReference>
<evidence type="ECO:0000256" key="2">
    <source>
        <dbReference type="ARBA" id="ARBA00009347"/>
    </source>
</evidence>
<dbReference type="InterPro" id="IPR013786">
    <property type="entry name" value="AcylCoA_DH/ox_N"/>
</dbReference>
<feature type="region of interest" description="Disordered" evidence="7">
    <location>
        <begin position="138"/>
        <end position="232"/>
    </location>
</feature>
<dbReference type="InterPro" id="IPR036250">
    <property type="entry name" value="AcylCo_DH-like_C"/>
</dbReference>
<evidence type="ECO:0000259" key="9">
    <source>
        <dbReference type="Pfam" id="PF02770"/>
    </source>
</evidence>
<feature type="domain" description="Acyl-CoA dehydrogenase/oxidase N-terminal" evidence="10">
    <location>
        <begin position="14"/>
        <end position="109"/>
    </location>
</feature>
<evidence type="ECO:0000259" key="10">
    <source>
        <dbReference type="Pfam" id="PF02771"/>
    </source>
</evidence>
<keyword evidence="5 6" id="KW-0560">Oxidoreductase</keyword>
<dbReference type="Pfam" id="PF00441">
    <property type="entry name" value="Acyl-CoA_dh_1"/>
    <property type="match status" value="1"/>
</dbReference>
<accession>A0AB39RQG3</accession>
<evidence type="ECO:0000259" key="8">
    <source>
        <dbReference type="Pfam" id="PF00441"/>
    </source>
</evidence>
<dbReference type="SUPFAM" id="SSF56645">
    <property type="entry name" value="Acyl-CoA dehydrogenase NM domain-like"/>
    <property type="match status" value="2"/>
</dbReference>
<dbReference type="Pfam" id="PF02770">
    <property type="entry name" value="Acyl-CoA_dh_M"/>
    <property type="match status" value="1"/>
</dbReference>
<protein>
    <submittedName>
        <fullName evidence="11">Acyl-CoA dehydrogenase family protein</fullName>
    </submittedName>
</protein>
<dbReference type="PANTHER" id="PTHR43884">
    <property type="entry name" value="ACYL-COA DEHYDROGENASE"/>
    <property type="match status" value="1"/>
</dbReference>
<organism evidence="11">
    <name type="scientific">Streptomyces sp. R41</name>
    <dbReference type="NCBI Taxonomy" id="3238632"/>
    <lineage>
        <taxon>Bacteria</taxon>
        <taxon>Bacillati</taxon>
        <taxon>Actinomycetota</taxon>
        <taxon>Actinomycetes</taxon>
        <taxon>Kitasatosporales</taxon>
        <taxon>Streptomycetaceae</taxon>
        <taxon>Streptomyces</taxon>
    </lineage>
</organism>
<evidence type="ECO:0000256" key="3">
    <source>
        <dbReference type="ARBA" id="ARBA00022630"/>
    </source>
</evidence>
<evidence type="ECO:0000256" key="5">
    <source>
        <dbReference type="ARBA" id="ARBA00023002"/>
    </source>
</evidence>
<keyword evidence="3 6" id="KW-0285">Flavoprotein</keyword>
<dbReference type="Pfam" id="PF02771">
    <property type="entry name" value="Acyl-CoA_dh_N"/>
    <property type="match status" value="1"/>
</dbReference>
<reference evidence="11" key="1">
    <citation type="submission" date="2024-07" db="EMBL/GenBank/DDBJ databases">
        <authorList>
            <person name="Yu S.T."/>
        </authorList>
    </citation>
    <scope>NUCLEOTIDE SEQUENCE</scope>
    <source>
        <strain evidence="11">R41</strain>
    </source>
</reference>
<dbReference type="PANTHER" id="PTHR43884:SF22">
    <property type="entry name" value="BLR3437 PROTEIN"/>
    <property type="match status" value="1"/>
</dbReference>
<proteinExistence type="inferred from homology"/>
<feature type="domain" description="Acyl-CoA oxidase/dehydrogenase middle" evidence="9">
    <location>
        <begin position="234"/>
        <end position="312"/>
    </location>
</feature>
<dbReference type="InterPro" id="IPR009075">
    <property type="entry name" value="AcylCo_DH/oxidase_C"/>
</dbReference>
<dbReference type="InterPro" id="IPR046373">
    <property type="entry name" value="Acyl-CoA_Oxase/DH_mid-dom_sf"/>
</dbReference>
<dbReference type="EMBL" id="CP163443">
    <property type="protein sequence ID" value="XDQ56701.1"/>
    <property type="molecule type" value="Genomic_DNA"/>
</dbReference>
<evidence type="ECO:0000256" key="6">
    <source>
        <dbReference type="RuleBase" id="RU362125"/>
    </source>
</evidence>
<dbReference type="InterPro" id="IPR037069">
    <property type="entry name" value="AcylCoA_DH/ox_N_sf"/>
</dbReference>
<dbReference type="Gene3D" id="1.10.540.10">
    <property type="entry name" value="Acyl-CoA dehydrogenase/oxidase, N-terminal domain"/>
    <property type="match status" value="1"/>
</dbReference>
<sequence>MTAFSLDPARTAWCAELRTLAAEQLRPLAEKGEPGHVNRPLVAELGRLGLLARLFTSGALDLCLMRESLAQACTEAETALALQGLGAHPVHAYGTAAQRDRWLPGVRDGTVVAAFALSEPGAGSDAAALALRAEPVGRAGGGSRVAERHGPEAGGSPVIEADRSPVAASGGSYGAGPDGPESGDPPITEPHGSPIVGATGPEAAGLDGLAEPHGPAVAGPGGPEAGDSPVAVPGAATVADADGSGRWRLTGEKCWISNAPEADFYTVFARTAPDAGARGVTAFLVPADRPGLTGTPLDMLSPHPIGALTFDAVPVTADDVLGEPDRGFRVAMHTLNLFRPSVGAFAVGMAQAALDATLAHTAGRDAFGGKLKDLQTVAHQVAEMALRTEAARLMVYAAAAAYDEGAPDVPKRAAMAKLLATETAQYVVDAAVQLHGARALSRGHLLEHLYREVRAPRIYEGASEVQRAVIAKELYRKTPTDPNAAMKAP</sequence>
<dbReference type="InterPro" id="IPR009100">
    <property type="entry name" value="AcylCoA_DH/oxidase_NM_dom_sf"/>
</dbReference>
<feature type="domain" description="Acyl-CoA dehydrogenase/oxidase C-terminal" evidence="8">
    <location>
        <begin position="325"/>
        <end position="474"/>
    </location>
</feature>
<gene>
    <name evidence="11" type="ORF">AB5J53_36020</name>
</gene>
<comment type="similarity">
    <text evidence="2 6">Belongs to the acyl-CoA dehydrogenase family.</text>
</comment>
<evidence type="ECO:0000256" key="1">
    <source>
        <dbReference type="ARBA" id="ARBA00001974"/>
    </source>
</evidence>
<evidence type="ECO:0000256" key="7">
    <source>
        <dbReference type="SAM" id="MobiDB-lite"/>
    </source>
</evidence>
<dbReference type="SUPFAM" id="SSF47203">
    <property type="entry name" value="Acyl-CoA dehydrogenase C-terminal domain-like"/>
    <property type="match status" value="1"/>
</dbReference>
<dbReference type="InterPro" id="IPR006089">
    <property type="entry name" value="Acyl-CoA_DH_CS"/>
</dbReference>
<dbReference type="FunFam" id="1.20.140.10:FF:000001">
    <property type="entry name" value="Acyl-CoA dehydrogenase"/>
    <property type="match status" value="1"/>
</dbReference>
<evidence type="ECO:0000313" key="11">
    <source>
        <dbReference type="EMBL" id="XDQ56701.1"/>
    </source>
</evidence>
<name>A0AB39RQG3_9ACTN</name>
<comment type="cofactor">
    <cofactor evidence="1 6">
        <name>FAD</name>
        <dbReference type="ChEBI" id="CHEBI:57692"/>
    </cofactor>
</comment>
<dbReference type="InterPro" id="IPR006091">
    <property type="entry name" value="Acyl-CoA_Oxase/DH_mid-dom"/>
</dbReference>
<dbReference type="Gene3D" id="1.20.140.10">
    <property type="entry name" value="Butyryl-CoA Dehydrogenase, subunit A, domain 3"/>
    <property type="match status" value="1"/>
</dbReference>